<dbReference type="EMBL" id="AP018907">
    <property type="protein sequence ID" value="BBF92842.1"/>
    <property type="molecule type" value="Genomic_DNA"/>
</dbReference>
<dbReference type="PANTHER" id="PTHR41328">
    <property type="entry name" value="TERMINASE SMALL SUBUNIT-RELATED"/>
    <property type="match status" value="1"/>
</dbReference>
<feature type="compositionally biased region" description="Low complexity" evidence="3">
    <location>
        <begin position="205"/>
        <end position="218"/>
    </location>
</feature>
<gene>
    <name evidence="4" type="ORF">BLTE_15270</name>
</gene>
<evidence type="ECO:0000313" key="4">
    <source>
        <dbReference type="EMBL" id="BBF92842.1"/>
    </source>
</evidence>
<feature type="region of interest" description="Disordered" evidence="3">
    <location>
        <begin position="191"/>
        <end position="266"/>
    </location>
</feature>
<feature type="compositionally biased region" description="Pro residues" evidence="3">
    <location>
        <begin position="219"/>
        <end position="234"/>
    </location>
</feature>
<dbReference type="PANTHER" id="PTHR41328:SF2">
    <property type="entry name" value="TERMINASE SMALL SUBUNIT"/>
    <property type="match status" value="1"/>
</dbReference>
<accession>A0A348FZV9</accession>
<dbReference type="Pfam" id="PF03592">
    <property type="entry name" value="Terminase_2"/>
    <property type="match status" value="1"/>
</dbReference>
<evidence type="ECO:0000256" key="2">
    <source>
        <dbReference type="ARBA" id="ARBA00023219"/>
    </source>
</evidence>
<dbReference type="InterPro" id="IPR038713">
    <property type="entry name" value="Terminase_Gp1_N_sf"/>
</dbReference>
<protein>
    <recommendedName>
        <fullName evidence="6">Terminase</fullName>
    </recommendedName>
</protein>
<evidence type="ECO:0008006" key="6">
    <source>
        <dbReference type="Google" id="ProtNLM"/>
    </source>
</evidence>
<organism evidence="4 5">
    <name type="scientific">Blastochloris tepida</name>
    <dbReference type="NCBI Taxonomy" id="2233851"/>
    <lineage>
        <taxon>Bacteria</taxon>
        <taxon>Pseudomonadati</taxon>
        <taxon>Pseudomonadota</taxon>
        <taxon>Alphaproteobacteria</taxon>
        <taxon>Hyphomicrobiales</taxon>
        <taxon>Blastochloridaceae</taxon>
        <taxon>Blastochloris</taxon>
    </lineage>
</organism>
<keyword evidence="5" id="KW-1185">Reference proteome</keyword>
<proteinExistence type="predicted"/>
<dbReference type="KEGG" id="blag:BLTE_15270"/>
<evidence type="ECO:0000256" key="1">
    <source>
        <dbReference type="ARBA" id="ARBA00022612"/>
    </source>
</evidence>
<dbReference type="Gene3D" id="1.10.10.1400">
    <property type="entry name" value="Terminase, small subunit, N-terminal DNA-binding domain, HTH motif"/>
    <property type="match status" value="1"/>
</dbReference>
<dbReference type="GO" id="GO:0051276">
    <property type="term" value="P:chromosome organization"/>
    <property type="evidence" value="ECO:0007669"/>
    <property type="project" value="InterPro"/>
</dbReference>
<reference evidence="4 5" key="1">
    <citation type="submission" date="2018-08" db="EMBL/GenBank/DDBJ databases">
        <title>Complete genome sequencing of Blastochloris tepida GI.</title>
        <authorList>
            <person name="Tsukatani Y."/>
            <person name="Mori H."/>
        </authorList>
    </citation>
    <scope>NUCLEOTIDE SEQUENCE [LARGE SCALE GENOMIC DNA]</scope>
    <source>
        <strain evidence="4 5">GI</strain>
    </source>
</reference>
<evidence type="ECO:0000313" key="5">
    <source>
        <dbReference type="Proteomes" id="UP000266934"/>
    </source>
</evidence>
<dbReference type="InterPro" id="IPR005335">
    <property type="entry name" value="Terminase_ssu"/>
</dbReference>
<keyword evidence="2" id="KW-0231">Viral genome packaging</keyword>
<evidence type="ECO:0000256" key="3">
    <source>
        <dbReference type="SAM" id="MobiDB-lite"/>
    </source>
</evidence>
<keyword evidence="1" id="KW-1188">Viral release from host cell</keyword>
<dbReference type="InterPro" id="IPR052404">
    <property type="entry name" value="SPP1-like_terminase"/>
</dbReference>
<name>A0A348FZV9_9HYPH</name>
<dbReference type="RefSeq" id="WP_126399022.1">
    <property type="nucleotide sequence ID" value="NZ_AP018907.1"/>
</dbReference>
<dbReference type="OrthoDB" id="8227562at2"/>
<dbReference type="AlphaFoldDB" id="A0A348FZV9"/>
<dbReference type="Proteomes" id="UP000266934">
    <property type="component" value="Chromosome"/>
</dbReference>
<sequence length="266" mass="28928">MLTSKQQRFCAEYLIDLNATKAAIRAGYSARTANPQGPRLLGNPEIQAAIVAAMAERCEQTKIDASWLLKRLVAEAEADLADLYDENNRLRPIEEWPPIWRQGLVAGVEVEELFEGRGEDRRQVGVVRKVRLSDRVKRIELIGKHIDVSAFQENVNLTGVDDLAGRLSRASQRLAELDTPDVLDLDADEVDDAEEPATPTPRPPASAGRAAPVAAAPAVQPPPAPPPSPPPYRPMLPASGPADWRPSWGDAPGVVTQADFDPTDDL</sequence>